<dbReference type="InterPro" id="IPR007330">
    <property type="entry name" value="MIT_dom"/>
</dbReference>
<dbReference type="InterPro" id="IPR036181">
    <property type="entry name" value="MIT_dom_sf"/>
</dbReference>
<dbReference type="OrthoDB" id="29072at2759"/>
<proteinExistence type="predicted"/>
<dbReference type="EMBL" id="KN818222">
    <property type="protein sequence ID" value="KIL71288.1"/>
    <property type="molecule type" value="Genomic_DNA"/>
</dbReference>
<evidence type="ECO:0000256" key="2">
    <source>
        <dbReference type="ARBA" id="ARBA00022448"/>
    </source>
</evidence>
<dbReference type="Pfam" id="PF04212">
    <property type="entry name" value="MIT"/>
    <property type="match status" value="1"/>
</dbReference>
<dbReference type="STRING" id="946122.A0A0C2XQ20"/>
<dbReference type="InParanoid" id="A0A0C2XQ20"/>
<feature type="domain" description="MIT" evidence="7">
    <location>
        <begin position="2"/>
        <end position="77"/>
    </location>
</feature>
<dbReference type="Proteomes" id="UP000054549">
    <property type="component" value="Unassembled WGS sequence"/>
</dbReference>
<dbReference type="FunFam" id="1.20.58.80:FF:000004">
    <property type="entry name" value="Vacuolar protein sorting-associated protein 4"/>
    <property type="match status" value="1"/>
</dbReference>
<accession>A0A0C2XQ20</accession>
<evidence type="ECO:0000256" key="5">
    <source>
        <dbReference type="ARBA" id="ARBA00048883"/>
    </source>
</evidence>
<name>A0A0C2XQ20_AMAMK</name>
<dbReference type="GO" id="GO:0016787">
    <property type="term" value="F:hydrolase activity"/>
    <property type="evidence" value="ECO:0007669"/>
    <property type="project" value="UniProtKB-KW"/>
</dbReference>
<organism evidence="8 9">
    <name type="scientific">Amanita muscaria (strain Koide BX008)</name>
    <dbReference type="NCBI Taxonomy" id="946122"/>
    <lineage>
        <taxon>Eukaryota</taxon>
        <taxon>Fungi</taxon>
        <taxon>Dikarya</taxon>
        <taxon>Basidiomycota</taxon>
        <taxon>Agaricomycotina</taxon>
        <taxon>Agaricomycetes</taxon>
        <taxon>Agaricomycetidae</taxon>
        <taxon>Agaricales</taxon>
        <taxon>Pluteineae</taxon>
        <taxon>Amanitaceae</taxon>
        <taxon>Amanita</taxon>
    </lineage>
</organism>
<keyword evidence="4" id="KW-0653">Protein transport</keyword>
<dbReference type="Gene3D" id="1.20.58.80">
    <property type="entry name" value="Phosphotransferase system, lactose/cellobiose-type IIA subunit"/>
    <property type="match status" value="1"/>
</dbReference>
<dbReference type="GO" id="GO:0015031">
    <property type="term" value="P:protein transport"/>
    <property type="evidence" value="ECO:0007669"/>
    <property type="project" value="UniProtKB-KW"/>
</dbReference>
<dbReference type="EC" id="3.6.4.6" evidence="1"/>
<feature type="coiled-coil region" evidence="6">
    <location>
        <begin position="57"/>
        <end position="84"/>
    </location>
</feature>
<sequence length="84" mass="9990">MTSLDKALEIVQQAIEEDTNHNYAEAYTLYHSSLDYFILALKYEKNERARRLIRSKTEEYLNRAEKLQDHLASQEEERRRAAVT</sequence>
<dbReference type="HOGENOM" id="CLU_186228_0_0_1"/>
<keyword evidence="2" id="KW-0813">Transport</keyword>
<comment type="catalytic activity">
    <reaction evidence="5">
        <text>ATP + H2O = ADP + phosphate + H(+)</text>
        <dbReference type="Rhea" id="RHEA:13065"/>
        <dbReference type="ChEBI" id="CHEBI:15377"/>
        <dbReference type="ChEBI" id="CHEBI:15378"/>
        <dbReference type="ChEBI" id="CHEBI:30616"/>
        <dbReference type="ChEBI" id="CHEBI:43474"/>
        <dbReference type="ChEBI" id="CHEBI:456216"/>
        <dbReference type="EC" id="3.6.4.6"/>
    </reaction>
</comment>
<keyword evidence="6" id="KW-0175">Coiled coil</keyword>
<protein>
    <recommendedName>
        <fullName evidence="1">vesicle-fusing ATPase</fullName>
        <ecNumber evidence="1">3.6.4.6</ecNumber>
    </recommendedName>
</protein>
<evidence type="ECO:0000256" key="1">
    <source>
        <dbReference type="ARBA" id="ARBA00012674"/>
    </source>
</evidence>
<dbReference type="SMART" id="SM00745">
    <property type="entry name" value="MIT"/>
    <property type="match status" value="1"/>
</dbReference>
<dbReference type="SUPFAM" id="SSF116846">
    <property type="entry name" value="MIT domain"/>
    <property type="match status" value="1"/>
</dbReference>
<evidence type="ECO:0000256" key="4">
    <source>
        <dbReference type="ARBA" id="ARBA00022927"/>
    </source>
</evidence>
<evidence type="ECO:0000256" key="3">
    <source>
        <dbReference type="ARBA" id="ARBA00022801"/>
    </source>
</evidence>
<gene>
    <name evidence="8" type="ORF">M378DRAFT_6085</name>
</gene>
<evidence type="ECO:0000256" key="6">
    <source>
        <dbReference type="SAM" id="Coils"/>
    </source>
</evidence>
<evidence type="ECO:0000313" key="8">
    <source>
        <dbReference type="EMBL" id="KIL71288.1"/>
    </source>
</evidence>
<feature type="non-terminal residue" evidence="8">
    <location>
        <position position="84"/>
    </location>
</feature>
<evidence type="ECO:0000259" key="7">
    <source>
        <dbReference type="SMART" id="SM00745"/>
    </source>
</evidence>
<reference evidence="8 9" key="1">
    <citation type="submission" date="2014-04" db="EMBL/GenBank/DDBJ databases">
        <title>Evolutionary Origins and Diversification of the Mycorrhizal Mutualists.</title>
        <authorList>
            <consortium name="DOE Joint Genome Institute"/>
            <consortium name="Mycorrhizal Genomics Consortium"/>
            <person name="Kohler A."/>
            <person name="Kuo A."/>
            <person name="Nagy L.G."/>
            <person name="Floudas D."/>
            <person name="Copeland A."/>
            <person name="Barry K.W."/>
            <person name="Cichocki N."/>
            <person name="Veneault-Fourrey C."/>
            <person name="LaButti K."/>
            <person name="Lindquist E.A."/>
            <person name="Lipzen A."/>
            <person name="Lundell T."/>
            <person name="Morin E."/>
            <person name="Murat C."/>
            <person name="Riley R."/>
            <person name="Ohm R."/>
            <person name="Sun H."/>
            <person name="Tunlid A."/>
            <person name="Henrissat B."/>
            <person name="Grigoriev I.V."/>
            <person name="Hibbett D.S."/>
            <person name="Martin F."/>
        </authorList>
    </citation>
    <scope>NUCLEOTIDE SEQUENCE [LARGE SCALE GENOMIC DNA]</scope>
    <source>
        <strain evidence="8 9">Koide BX008</strain>
    </source>
</reference>
<keyword evidence="9" id="KW-1185">Reference proteome</keyword>
<dbReference type="AlphaFoldDB" id="A0A0C2XQ20"/>
<keyword evidence="3" id="KW-0378">Hydrolase</keyword>
<evidence type="ECO:0000313" key="9">
    <source>
        <dbReference type="Proteomes" id="UP000054549"/>
    </source>
</evidence>